<evidence type="ECO:0000256" key="2">
    <source>
        <dbReference type="SAM" id="SignalP"/>
    </source>
</evidence>
<feature type="region of interest" description="Disordered" evidence="1">
    <location>
        <begin position="105"/>
        <end position="182"/>
    </location>
</feature>
<dbReference type="RefSeq" id="WP_130597673.1">
    <property type="nucleotide sequence ID" value="NZ_CP036200.1"/>
</dbReference>
<feature type="signal peptide" evidence="2">
    <location>
        <begin position="1"/>
        <end position="20"/>
    </location>
</feature>
<dbReference type="OrthoDB" id="7346546at2"/>
<dbReference type="EMBL" id="CP036200">
    <property type="protein sequence ID" value="QBF81699.1"/>
    <property type="molecule type" value="Genomic_DNA"/>
</dbReference>
<gene>
    <name evidence="3" type="ORF">EXU30_02575</name>
</gene>
<feature type="chain" id="PRO_5018975713" evidence="2">
    <location>
        <begin position="21"/>
        <end position="241"/>
    </location>
</feature>
<dbReference type="Proteomes" id="UP000291106">
    <property type="component" value="Chromosome"/>
</dbReference>
<sequence>MNFKVPTLVAAMICAPTAFAADKHVHDQGEVFIINEGKQWNVQFNIPAINAFGFEHRAEDKQQQAAVTKFAKLVQTANDVVSLNASCKLVSATDNVEKQFALAAHAHDKHDDKHEHHDHDKHDHDKHEHHDHDKHDHDKHDHDKHEHHDHDKHDHDKHEHHDHDKHDHDKHEHHDHDKHDEHNHADAEFSYVFECDKSVTSAEFNLFKSLPTLTLLEAQWIVGSAQGAKPLTPQASSISFK</sequence>
<dbReference type="InterPro" id="IPR021253">
    <property type="entry name" value="ZrgA-like"/>
</dbReference>
<evidence type="ECO:0000313" key="3">
    <source>
        <dbReference type="EMBL" id="QBF81699.1"/>
    </source>
</evidence>
<accession>A0A411PDR6</accession>
<organism evidence="3 4">
    <name type="scientific">Shewanella maritima</name>
    <dbReference type="NCBI Taxonomy" id="2520507"/>
    <lineage>
        <taxon>Bacteria</taxon>
        <taxon>Pseudomonadati</taxon>
        <taxon>Pseudomonadota</taxon>
        <taxon>Gammaproteobacteria</taxon>
        <taxon>Alteromonadales</taxon>
        <taxon>Shewanellaceae</taxon>
        <taxon>Shewanella</taxon>
    </lineage>
</organism>
<name>A0A411PDR6_9GAMM</name>
<dbReference type="KEGG" id="smai:EXU30_02575"/>
<evidence type="ECO:0000256" key="1">
    <source>
        <dbReference type="SAM" id="MobiDB-lite"/>
    </source>
</evidence>
<keyword evidence="2" id="KW-0732">Signal</keyword>
<evidence type="ECO:0000313" key="4">
    <source>
        <dbReference type="Proteomes" id="UP000291106"/>
    </source>
</evidence>
<proteinExistence type="predicted"/>
<dbReference type="Pfam" id="PF10986">
    <property type="entry name" value="ZrgA"/>
    <property type="match status" value="1"/>
</dbReference>
<keyword evidence="4" id="KW-1185">Reference proteome</keyword>
<dbReference type="AlphaFoldDB" id="A0A411PDR6"/>
<protein>
    <submittedName>
        <fullName evidence="3">DUF2796 domain-containing protein</fullName>
    </submittedName>
</protein>
<reference evidence="3 4" key="1">
    <citation type="submission" date="2019-02" db="EMBL/GenBank/DDBJ databases">
        <title>Shewanella sp. D4-2 isolated from Dokdo Island.</title>
        <authorList>
            <person name="Baek K."/>
        </authorList>
    </citation>
    <scope>NUCLEOTIDE SEQUENCE [LARGE SCALE GENOMIC DNA]</scope>
    <source>
        <strain evidence="3 4">D4-2</strain>
    </source>
</reference>